<evidence type="ECO:0000313" key="2">
    <source>
        <dbReference type="Proteomes" id="UP000007646"/>
    </source>
</evidence>
<evidence type="ECO:0000313" key="1">
    <source>
        <dbReference type="Ensembl" id="ENSLAFP00000021685.1"/>
    </source>
</evidence>
<name>G3U1H7_LOXAF</name>
<reference evidence="1 2" key="1">
    <citation type="submission" date="2009-06" db="EMBL/GenBank/DDBJ databases">
        <title>The Genome Sequence of Loxodonta africana (African elephant).</title>
        <authorList>
            <person name="Di Palma F."/>
            <person name="Heiman D."/>
            <person name="Young S."/>
            <person name="Johnson J."/>
            <person name="Lander E.S."/>
            <person name="Lindblad-Toh K."/>
        </authorList>
    </citation>
    <scope>NUCLEOTIDE SEQUENCE [LARGE SCALE GENOMIC DNA]</scope>
    <source>
        <strain evidence="1 2">Isolate ISIS603380</strain>
    </source>
</reference>
<keyword evidence="2" id="KW-1185">Reference proteome</keyword>
<sequence>PWGRDAWGREEVGACLRAALGEKCGCVPCAPLGDRSFLNFYCALNRSCPHSFMCLLDPGSSLLTSIIFYPIVQSNPCLKSWLWEW</sequence>
<proteinExistence type="predicted"/>
<dbReference type="HOGENOM" id="CLU_2518385_0_0_1"/>
<reference evidence="1" key="2">
    <citation type="submission" date="2025-08" db="UniProtKB">
        <authorList>
            <consortium name="Ensembl"/>
        </authorList>
    </citation>
    <scope>IDENTIFICATION</scope>
    <source>
        <strain evidence="1">Isolate ISIS603380</strain>
    </source>
</reference>
<protein>
    <submittedName>
        <fullName evidence="1">Uncharacterized protein</fullName>
    </submittedName>
</protein>
<organism evidence="1 2">
    <name type="scientific">Loxodonta africana</name>
    <name type="common">African elephant</name>
    <dbReference type="NCBI Taxonomy" id="9785"/>
    <lineage>
        <taxon>Eukaryota</taxon>
        <taxon>Metazoa</taxon>
        <taxon>Chordata</taxon>
        <taxon>Craniata</taxon>
        <taxon>Vertebrata</taxon>
        <taxon>Euteleostomi</taxon>
        <taxon>Mammalia</taxon>
        <taxon>Eutheria</taxon>
        <taxon>Afrotheria</taxon>
        <taxon>Proboscidea</taxon>
        <taxon>Elephantidae</taxon>
        <taxon>Loxodonta</taxon>
    </lineage>
</organism>
<reference evidence="1" key="3">
    <citation type="submission" date="2025-09" db="UniProtKB">
        <authorList>
            <consortium name="Ensembl"/>
        </authorList>
    </citation>
    <scope>IDENTIFICATION</scope>
    <source>
        <strain evidence="1">Isolate ISIS603380</strain>
    </source>
</reference>
<dbReference type="InParanoid" id="G3U1H7"/>
<accession>G3U1H7</accession>
<dbReference type="Ensembl" id="ENSLAFT00000036834.1">
    <property type="protein sequence ID" value="ENSLAFP00000021685.1"/>
    <property type="gene ID" value="ENSLAFG00000027257.1"/>
</dbReference>
<dbReference type="Proteomes" id="UP000007646">
    <property type="component" value="Unassembled WGS sequence"/>
</dbReference>
<dbReference type="AlphaFoldDB" id="G3U1H7"/>